<sequence>MVDLADADLEAKIHLRRWAEVAEALRERKSPLPPNICAILADKLDPDRRDKRGRRAAPWETAWRDRLLCVALGMARATIGTPGGPINEDDARDQVCRALGASDSTLRKALQCFPGVAEEHAKIAREVLKE</sequence>
<protein>
    <submittedName>
        <fullName evidence="1">Uncharacterized protein</fullName>
    </submittedName>
</protein>
<proteinExistence type="predicted"/>
<dbReference type="EMBL" id="ATHI01000032">
    <property type="protein sequence ID" value="EPR30385.1"/>
    <property type="molecule type" value="Genomic_DNA"/>
</dbReference>
<evidence type="ECO:0000313" key="1">
    <source>
        <dbReference type="EMBL" id="EPR30385.1"/>
    </source>
</evidence>
<organism evidence="1 2">
    <name type="scientific">Alkalidesulfovibrio alkalitolerans DSM 16529</name>
    <dbReference type="NCBI Taxonomy" id="1121439"/>
    <lineage>
        <taxon>Bacteria</taxon>
        <taxon>Pseudomonadati</taxon>
        <taxon>Thermodesulfobacteriota</taxon>
        <taxon>Desulfovibrionia</taxon>
        <taxon>Desulfovibrionales</taxon>
        <taxon>Desulfovibrionaceae</taxon>
        <taxon>Alkalidesulfovibrio</taxon>
    </lineage>
</organism>
<accession>S7T1L0</accession>
<dbReference type="AlphaFoldDB" id="S7T1L0"/>
<dbReference type="RefSeq" id="WP_020888221.1">
    <property type="nucleotide sequence ID" value="NZ_ATHI01000032.1"/>
</dbReference>
<evidence type="ECO:0000313" key="2">
    <source>
        <dbReference type="Proteomes" id="UP000014975"/>
    </source>
</evidence>
<gene>
    <name evidence="1" type="ORF">dsat_1525</name>
</gene>
<comment type="caution">
    <text evidence="1">The sequence shown here is derived from an EMBL/GenBank/DDBJ whole genome shotgun (WGS) entry which is preliminary data.</text>
</comment>
<keyword evidence="2" id="KW-1185">Reference proteome</keyword>
<dbReference type="Proteomes" id="UP000014975">
    <property type="component" value="Unassembled WGS sequence"/>
</dbReference>
<name>S7T1L0_9BACT</name>
<dbReference type="STRING" id="1121439.dsat_1525"/>
<reference evidence="1 2" key="1">
    <citation type="journal article" date="2013" name="Genome Announc.">
        <title>Draft genome sequences for three mercury-methylating, sulfate-reducing bacteria.</title>
        <authorList>
            <person name="Brown S.D."/>
            <person name="Hurt R.A.Jr."/>
            <person name="Gilmour C.C."/>
            <person name="Elias D.A."/>
        </authorList>
    </citation>
    <scope>NUCLEOTIDE SEQUENCE [LARGE SCALE GENOMIC DNA]</scope>
    <source>
        <strain evidence="1 2">DSM 16529</strain>
    </source>
</reference>